<reference evidence="2" key="1">
    <citation type="journal article" date="2014" name="Int. J. Syst. Evol. Microbiol.">
        <title>Complete genome sequence of Corynebacterium casei LMG S-19264T (=DSM 44701T), isolated from a smear-ripened cheese.</title>
        <authorList>
            <consortium name="US DOE Joint Genome Institute (JGI-PGF)"/>
            <person name="Walter F."/>
            <person name="Albersmeier A."/>
            <person name="Kalinowski J."/>
            <person name="Ruckert C."/>
        </authorList>
    </citation>
    <scope>NUCLEOTIDE SEQUENCE</scope>
    <source>
        <strain evidence="2">JCM 17820</strain>
    </source>
</reference>
<gene>
    <name evidence="2" type="ORF">GCM10009030_22050</name>
</gene>
<name>A0A830GLB3_9EURY</name>
<proteinExistence type="predicted"/>
<dbReference type="Gene3D" id="3.60.20.10">
    <property type="entry name" value="Glutamine Phosphoribosylpyrophosphate, subunit 1, domain 1"/>
    <property type="match status" value="1"/>
</dbReference>
<dbReference type="GO" id="GO:0004066">
    <property type="term" value="F:asparagine synthase (glutamine-hydrolyzing) activity"/>
    <property type="evidence" value="ECO:0007669"/>
    <property type="project" value="InterPro"/>
</dbReference>
<comment type="caution">
    <text evidence="2">The sequence shown here is derived from an EMBL/GenBank/DDBJ whole genome shotgun (WGS) entry which is preliminary data.</text>
</comment>
<keyword evidence="3" id="KW-1185">Reference proteome</keyword>
<dbReference type="InterPro" id="IPR001962">
    <property type="entry name" value="Asn_synthase"/>
</dbReference>
<dbReference type="RefSeq" id="WP_188997442.1">
    <property type="nucleotide sequence ID" value="NZ_BMOU01000003.1"/>
</dbReference>
<dbReference type="InterPro" id="IPR014729">
    <property type="entry name" value="Rossmann-like_a/b/a_fold"/>
</dbReference>
<dbReference type="InterPro" id="IPR051786">
    <property type="entry name" value="ASN_synthetase/amidase"/>
</dbReference>
<dbReference type="InterPro" id="IPR029055">
    <property type="entry name" value="Ntn_hydrolases_N"/>
</dbReference>
<protein>
    <recommendedName>
        <fullName evidence="1">Asparagine synthetase domain-containing protein</fullName>
    </recommendedName>
</protein>
<reference evidence="2" key="2">
    <citation type="submission" date="2020-09" db="EMBL/GenBank/DDBJ databases">
        <authorList>
            <person name="Sun Q."/>
            <person name="Ohkuma M."/>
        </authorList>
    </citation>
    <scope>NUCLEOTIDE SEQUENCE</scope>
    <source>
        <strain evidence="2">JCM 17820</strain>
    </source>
</reference>
<dbReference type="SUPFAM" id="SSF56235">
    <property type="entry name" value="N-terminal nucleophile aminohydrolases (Ntn hydrolases)"/>
    <property type="match status" value="1"/>
</dbReference>
<evidence type="ECO:0000259" key="1">
    <source>
        <dbReference type="Pfam" id="PF00733"/>
    </source>
</evidence>
<dbReference type="PANTHER" id="PTHR43284">
    <property type="entry name" value="ASPARAGINE SYNTHETASE (GLUTAMINE-HYDROLYZING)"/>
    <property type="match status" value="1"/>
</dbReference>
<dbReference type="EMBL" id="BMOU01000003">
    <property type="protein sequence ID" value="GGN95044.1"/>
    <property type="molecule type" value="Genomic_DNA"/>
</dbReference>
<dbReference type="Gene3D" id="3.40.50.620">
    <property type="entry name" value="HUPs"/>
    <property type="match status" value="1"/>
</dbReference>
<sequence>MVGIVVASGPTATAESLVESLHQEPWYEVETVTAGGTELGLVHHGAKDPEGHTVLRADGRAGVVHGVVSNRADLGYGTDQALLSALLERPREVLPELNGPFLVACVDADGRVLVASDLLCSRPCFYAETDDGLVVASQVGAVADHLDTLSVDPRAVGDMLSFGGVLGEKTLLEEVSALRPATLLTDDGTVTTERYWQPDYGTKPVEGYVEETVERYREAVGNVADTLTGDVSLWLSGGLDSRTLAAALAEQDVEFDTLTYDSNPRDGSNVKIARQVADHLDADNERVVFEPGDFAKQVKRGIRVTSGLKPWTVYLHPDYIMDRLHDRTDIVMEAAPQGELFGEQPWLYHLTGVDSAFEGIRRLGGSVGRDTIRNLVAGDADPHDTIETELTESEGDSQTETVMDVWYRNFCSNTHFRSSELYRSQVGMRLPWIDRSLLDHLAKMPHRQFRIGYVPGTNGRIPRSMAPLKQDVINEMDPGQAGIPYERTRLPLTRPMWQHDVTFVAKRVGWKLLGDGRPEGHFGAWYRENEAVRQIIDGWIDDACDRDVFDETTLRRLQREHKQGQAGHLHALSVVTTVECWLQEYADTVGVAEIADAEATTPRATD</sequence>
<dbReference type="SUPFAM" id="SSF52402">
    <property type="entry name" value="Adenine nucleotide alpha hydrolases-like"/>
    <property type="match status" value="1"/>
</dbReference>
<accession>A0A830GLB3</accession>
<organism evidence="2 3">
    <name type="scientific">Haloarcula pellucida</name>
    <dbReference type="NCBI Taxonomy" id="1427151"/>
    <lineage>
        <taxon>Archaea</taxon>
        <taxon>Methanobacteriati</taxon>
        <taxon>Methanobacteriota</taxon>
        <taxon>Stenosarchaea group</taxon>
        <taxon>Halobacteria</taxon>
        <taxon>Halobacteriales</taxon>
        <taxon>Haloarculaceae</taxon>
        <taxon>Haloarcula</taxon>
    </lineage>
</organism>
<dbReference type="PANTHER" id="PTHR43284:SF1">
    <property type="entry name" value="ASPARAGINE SYNTHETASE"/>
    <property type="match status" value="1"/>
</dbReference>
<feature type="domain" description="Asparagine synthetase" evidence="1">
    <location>
        <begin position="230"/>
        <end position="448"/>
    </location>
</feature>
<dbReference type="AlphaFoldDB" id="A0A830GLB3"/>
<dbReference type="GO" id="GO:0006529">
    <property type="term" value="P:asparagine biosynthetic process"/>
    <property type="evidence" value="ECO:0007669"/>
    <property type="project" value="InterPro"/>
</dbReference>
<dbReference type="Pfam" id="PF00733">
    <property type="entry name" value="Asn_synthase"/>
    <property type="match status" value="1"/>
</dbReference>
<evidence type="ECO:0000313" key="3">
    <source>
        <dbReference type="Proteomes" id="UP000605784"/>
    </source>
</evidence>
<dbReference type="Proteomes" id="UP000605784">
    <property type="component" value="Unassembled WGS sequence"/>
</dbReference>
<evidence type="ECO:0000313" key="2">
    <source>
        <dbReference type="EMBL" id="GGN95044.1"/>
    </source>
</evidence>